<dbReference type="NCBIfam" id="NF038013">
    <property type="entry name" value="AceTr_1"/>
    <property type="match status" value="1"/>
</dbReference>
<dbReference type="InterPro" id="IPR000791">
    <property type="entry name" value="Gpr1/Fun34/SatP-like"/>
</dbReference>
<protein>
    <submittedName>
        <fullName evidence="8">Uncharacterized protein</fullName>
    </submittedName>
</protein>
<dbReference type="PANTHER" id="PTHR31123:SF1">
    <property type="entry name" value="ACCUMULATION OF DYADS PROTEIN 2-RELATED"/>
    <property type="match status" value="1"/>
</dbReference>
<feature type="transmembrane region" description="Helical" evidence="7">
    <location>
        <begin position="255"/>
        <end position="276"/>
    </location>
</feature>
<evidence type="ECO:0000313" key="8">
    <source>
        <dbReference type="EMBL" id="KAJ5142682.1"/>
    </source>
</evidence>
<proteinExistence type="inferred from homology"/>
<evidence type="ECO:0000256" key="6">
    <source>
        <dbReference type="SAM" id="MobiDB-lite"/>
    </source>
</evidence>
<organism evidence="8 9">
    <name type="scientific">Penicillium bovifimosum</name>
    <dbReference type="NCBI Taxonomy" id="126998"/>
    <lineage>
        <taxon>Eukaryota</taxon>
        <taxon>Fungi</taxon>
        <taxon>Dikarya</taxon>
        <taxon>Ascomycota</taxon>
        <taxon>Pezizomycotina</taxon>
        <taxon>Eurotiomycetes</taxon>
        <taxon>Eurotiomycetidae</taxon>
        <taxon>Eurotiales</taxon>
        <taxon>Aspergillaceae</taxon>
        <taxon>Penicillium</taxon>
    </lineage>
</organism>
<evidence type="ECO:0000256" key="3">
    <source>
        <dbReference type="ARBA" id="ARBA00022692"/>
    </source>
</evidence>
<dbReference type="Proteomes" id="UP001149079">
    <property type="component" value="Unassembled WGS sequence"/>
</dbReference>
<feature type="transmembrane region" description="Helical" evidence="7">
    <location>
        <begin position="62"/>
        <end position="83"/>
    </location>
</feature>
<keyword evidence="4 7" id="KW-1133">Transmembrane helix</keyword>
<dbReference type="Pfam" id="PF01184">
    <property type="entry name" value="Gpr1_Fun34_YaaH"/>
    <property type="match status" value="2"/>
</dbReference>
<keyword evidence="9" id="KW-1185">Reference proteome</keyword>
<dbReference type="GeneID" id="81401383"/>
<reference evidence="8" key="2">
    <citation type="journal article" date="2023" name="IMA Fungus">
        <title>Comparative genomic study of the Penicillium genus elucidates a diverse pangenome and 15 lateral gene transfer events.</title>
        <authorList>
            <person name="Petersen C."/>
            <person name="Sorensen T."/>
            <person name="Nielsen M.R."/>
            <person name="Sondergaard T.E."/>
            <person name="Sorensen J.L."/>
            <person name="Fitzpatrick D.A."/>
            <person name="Frisvad J.C."/>
            <person name="Nielsen K.L."/>
        </authorList>
    </citation>
    <scope>NUCLEOTIDE SEQUENCE</scope>
    <source>
        <strain evidence="8">IBT 22155</strain>
    </source>
</reference>
<feature type="region of interest" description="Disordered" evidence="6">
    <location>
        <begin position="1"/>
        <end position="25"/>
    </location>
</feature>
<dbReference type="PANTHER" id="PTHR31123">
    <property type="entry name" value="ACCUMULATION OF DYADS PROTEIN 2-RELATED"/>
    <property type="match status" value="1"/>
</dbReference>
<dbReference type="OrthoDB" id="3648309at2759"/>
<evidence type="ECO:0000256" key="7">
    <source>
        <dbReference type="SAM" id="Phobius"/>
    </source>
</evidence>
<name>A0A9W9L8T1_9EURO</name>
<dbReference type="InterPro" id="IPR051633">
    <property type="entry name" value="AceTr"/>
</dbReference>
<evidence type="ECO:0000256" key="2">
    <source>
        <dbReference type="ARBA" id="ARBA00005587"/>
    </source>
</evidence>
<evidence type="ECO:0000256" key="4">
    <source>
        <dbReference type="ARBA" id="ARBA00022989"/>
    </source>
</evidence>
<evidence type="ECO:0000256" key="1">
    <source>
        <dbReference type="ARBA" id="ARBA00004141"/>
    </source>
</evidence>
<accession>A0A9W9L8T1</accession>
<dbReference type="EMBL" id="JAPQKL010000002">
    <property type="protein sequence ID" value="KAJ5142682.1"/>
    <property type="molecule type" value="Genomic_DNA"/>
</dbReference>
<feature type="transmembrane region" description="Helical" evidence="7">
    <location>
        <begin position="164"/>
        <end position="183"/>
    </location>
</feature>
<feature type="transmembrane region" description="Helical" evidence="7">
    <location>
        <begin position="134"/>
        <end position="152"/>
    </location>
</feature>
<dbReference type="GO" id="GO:0015123">
    <property type="term" value="F:acetate transmembrane transporter activity"/>
    <property type="evidence" value="ECO:0007669"/>
    <property type="project" value="TreeGrafter"/>
</dbReference>
<reference evidence="8" key="1">
    <citation type="submission" date="2022-11" db="EMBL/GenBank/DDBJ databases">
        <authorList>
            <person name="Petersen C."/>
        </authorList>
    </citation>
    <scope>NUCLEOTIDE SEQUENCE</scope>
    <source>
        <strain evidence="8">IBT 22155</strain>
    </source>
</reference>
<sequence>MTAYENEGISVKDTQNSSTSTEDYDNGHFGPLAHVNTASSRYPAFGGDLQPGLYKLPKDRKLANPAPLGLCAFALTTFVLGCLNMGVRGITEPNIVVAPALAYGGLVQLLAGMWEMAVGNTFGATVLSSYGGFWMSLAITFIPGGFNIMGALEKADGGSPTMFYNSFALYLFVCLLPLLPFPFDKSQIPATSLQKTDANVSQGWFIFTTIVTSLTLKSTVAFFSLFFFVDIALLLLALGYYFNEGGMPNHNLIKAGGLFALLGAFLAWYNAFAGMADDSNSFWLPPVIHFPWSEKARAARRDSAGDSV</sequence>
<dbReference type="GO" id="GO:0005886">
    <property type="term" value="C:plasma membrane"/>
    <property type="evidence" value="ECO:0007669"/>
    <property type="project" value="TreeGrafter"/>
</dbReference>
<feature type="transmembrane region" description="Helical" evidence="7">
    <location>
        <begin position="95"/>
        <end position="114"/>
    </location>
</feature>
<dbReference type="PROSITE" id="PS01114">
    <property type="entry name" value="GPR1_FUN34_YAAH"/>
    <property type="match status" value="1"/>
</dbReference>
<feature type="compositionally biased region" description="Polar residues" evidence="6">
    <location>
        <begin position="12"/>
        <end position="21"/>
    </location>
</feature>
<dbReference type="AlphaFoldDB" id="A0A9W9L8T1"/>
<dbReference type="RefSeq" id="XP_056524326.1">
    <property type="nucleotide sequence ID" value="XM_056662213.1"/>
</dbReference>
<keyword evidence="3 7" id="KW-0812">Transmembrane</keyword>
<feature type="transmembrane region" description="Helical" evidence="7">
    <location>
        <begin position="220"/>
        <end position="243"/>
    </location>
</feature>
<comment type="similarity">
    <text evidence="2">Belongs to the acetate uptake transporter (AceTr) (TC 2.A.96) family.</text>
</comment>
<gene>
    <name evidence="8" type="ORF">N7515_001469</name>
</gene>
<keyword evidence="5 7" id="KW-0472">Membrane</keyword>
<comment type="caution">
    <text evidence="8">The sequence shown here is derived from an EMBL/GenBank/DDBJ whole genome shotgun (WGS) entry which is preliminary data.</text>
</comment>
<evidence type="ECO:0000313" key="9">
    <source>
        <dbReference type="Proteomes" id="UP001149079"/>
    </source>
</evidence>
<evidence type="ECO:0000256" key="5">
    <source>
        <dbReference type="ARBA" id="ARBA00023136"/>
    </source>
</evidence>
<comment type="subcellular location">
    <subcellularLocation>
        <location evidence="1">Membrane</location>
        <topology evidence="1">Multi-pass membrane protein</topology>
    </subcellularLocation>
</comment>
<dbReference type="InterPro" id="IPR047622">
    <property type="entry name" value="GPR1_FUN34_YAAH"/>
</dbReference>